<dbReference type="KEGG" id="fso:Fsol_00363"/>
<dbReference type="Proteomes" id="UP000244519">
    <property type="component" value="Chromosome"/>
</dbReference>
<accession>A0A2U8BS44</accession>
<dbReference type="EMBL" id="CP025989">
    <property type="protein sequence ID" value="AWD33161.1"/>
    <property type="molecule type" value="Genomic_DNA"/>
</dbReference>
<protein>
    <submittedName>
        <fullName evidence="1">Uncharacterized protein</fullName>
    </submittedName>
</protein>
<gene>
    <name evidence="1" type="ORF">Fsol_00363</name>
</gene>
<reference evidence="1 2" key="1">
    <citation type="journal article" date="2018" name="Genome Biol. Evol.">
        <title>The Genome Sequence of "Candidatus Fokinia solitaria": Insights on Reductive Evolution in Rickettsiales.</title>
        <authorList>
            <person name="Floriano A.M."/>
            <person name="Castelli M."/>
            <person name="Krenek S."/>
            <person name="Berendonk T.U."/>
            <person name="Bazzocchi C."/>
            <person name="Petroni G."/>
            <person name="Sassera D."/>
        </authorList>
    </citation>
    <scope>NUCLEOTIDE SEQUENCE [LARGE SCALE GENOMIC DNA]</scope>
    <source>
        <strain evidence="1">Rio ETE_ALG 3VII</strain>
    </source>
</reference>
<proteinExistence type="predicted"/>
<evidence type="ECO:0000313" key="2">
    <source>
        <dbReference type="Proteomes" id="UP000244519"/>
    </source>
</evidence>
<dbReference type="AlphaFoldDB" id="A0A2U8BS44"/>
<keyword evidence="2" id="KW-1185">Reference proteome</keyword>
<dbReference type="RefSeq" id="WP_108673192.1">
    <property type="nucleotide sequence ID" value="NZ_CP025989.1"/>
</dbReference>
<organism evidence="1 2">
    <name type="scientific">Candidatus Fokinia solitaria</name>
    <dbReference type="NCBI Taxonomy" id="1802984"/>
    <lineage>
        <taxon>Bacteria</taxon>
        <taxon>Pseudomonadati</taxon>
        <taxon>Pseudomonadota</taxon>
        <taxon>Alphaproteobacteria</taxon>
        <taxon>Rickettsiales</taxon>
        <taxon>Candidatus Midichloriaceae</taxon>
        <taxon>Candidatus Fokinia</taxon>
    </lineage>
</organism>
<evidence type="ECO:0000313" key="1">
    <source>
        <dbReference type="EMBL" id="AWD33161.1"/>
    </source>
</evidence>
<sequence length="127" mass="14873">MKPSNDKQDQITAEQTEMNLYNRRKEEILNNIDAQQLNAKHETFSGIKAQFVFALDRESYKSILDAPYSETQLNAIVDSKLVYTELLKITETKDIAAELERNKTNFRDATKEFIDRKFFQELCEKNT</sequence>
<name>A0A2U8BS44_9RICK</name>